<dbReference type="RefSeq" id="WP_273640725.1">
    <property type="nucleotide sequence ID" value="NZ_JAQQXP010000001.1"/>
</dbReference>
<gene>
    <name evidence="2" type="ORF">OIK42_11705</name>
</gene>
<feature type="transmembrane region" description="Helical" evidence="1">
    <location>
        <begin position="12"/>
        <end position="32"/>
    </location>
</feature>
<evidence type="ECO:0000313" key="2">
    <source>
        <dbReference type="EMBL" id="MDC8831425.1"/>
    </source>
</evidence>
<dbReference type="Proteomes" id="UP001218788">
    <property type="component" value="Unassembled WGS sequence"/>
</dbReference>
<dbReference type="EMBL" id="JAQQXP010000001">
    <property type="protein sequence ID" value="MDC8831425.1"/>
    <property type="molecule type" value="Genomic_DNA"/>
</dbReference>
<evidence type="ECO:0000256" key="1">
    <source>
        <dbReference type="SAM" id="Phobius"/>
    </source>
</evidence>
<keyword evidence="1" id="KW-0472">Membrane</keyword>
<evidence type="ECO:0000313" key="3">
    <source>
        <dbReference type="Proteomes" id="UP001218788"/>
    </source>
</evidence>
<accession>A0ABT5L300</accession>
<keyword evidence="3" id="KW-1185">Reference proteome</keyword>
<organism evidence="2 3">
    <name type="scientific">Alteromonas gilva</name>
    <dbReference type="NCBI Taxonomy" id="2987522"/>
    <lineage>
        <taxon>Bacteria</taxon>
        <taxon>Pseudomonadati</taxon>
        <taxon>Pseudomonadota</taxon>
        <taxon>Gammaproteobacteria</taxon>
        <taxon>Alteromonadales</taxon>
        <taxon>Alteromonadaceae</taxon>
        <taxon>Alteromonas/Salinimonas group</taxon>
        <taxon>Alteromonas</taxon>
    </lineage>
</organism>
<sequence>MQKKWYLQSDMLIAFSALITSTVAVIVAIYSAHIDREYARASVWPSVLFTRSYNEGEYSFVAMNQGNGPAIIHYVKLAVNDTLVYEWQDVFELAGLPSARFTQSHLGSGIIRPGQQINAITIHDATLLPKFLKLKLGAQMCFCSLYGDCWVSDGFRVPQEVAACIIEDEERFLQ</sequence>
<keyword evidence="1" id="KW-0812">Transmembrane</keyword>
<protein>
    <submittedName>
        <fullName evidence="2">Uncharacterized protein</fullName>
    </submittedName>
</protein>
<proteinExistence type="predicted"/>
<comment type="caution">
    <text evidence="2">The sequence shown here is derived from an EMBL/GenBank/DDBJ whole genome shotgun (WGS) entry which is preliminary data.</text>
</comment>
<keyword evidence="1" id="KW-1133">Transmembrane helix</keyword>
<reference evidence="2 3" key="1">
    <citation type="submission" date="2022-10" db="EMBL/GenBank/DDBJ databases">
        <title>Alteromonas sp. chi3 Genome sequencing.</title>
        <authorList>
            <person name="Park S."/>
        </authorList>
    </citation>
    <scope>NUCLEOTIDE SEQUENCE [LARGE SCALE GENOMIC DNA]</scope>
    <source>
        <strain evidence="3">chi3</strain>
    </source>
</reference>
<name>A0ABT5L300_9ALTE</name>